<reference evidence="2" key="1">
    <citation type="journal article" date="2010" name="Genome Res.">
        <title>Population genomic sequencing of Coccidioides fungi reveals recent hybridization and transposon control.</title>
        <authorList>
            <person name="Neafsey D.E."/>
            <person name="Barker B.M."/>
            <person name="Sharpton T.J."/>
            <person name="Stajich J.E."/>
            <person name="Park D.J."/>
            <person name="Whiston E."/>
            <person name="Hung C.-Y."/>
            <person name="McMahan C."/>
            <person name="White J."/>
            <person name="Sykes S."/>
            <person name="Heiman D."/>
            <person name="Young S."/>
            <person name="Zeng Q."/>
            <person name="Abouelleil A."/>
            <person name="Aftuck L."/>
            <person name="Bessette D."/>
            <person name="Brown A."/>
            <person name="FitzGerald M."/>
            <person name="Lui A."/>
            <person name="Macdonald J.P."/>
            <person name="Priest M."/>
            <person name="Orbach M.J."/>
            <person name="Galgiani J.N."/>
            <person name="Kirkland T.N."/>
            <person name="Cole G.T."/>
            <person name="Birren B.W."/>
            <person name="Henn M.R."/>
            <person name="Taylor J.W."/>
            <person name="Rounsley S.D."/>
        </authorList>
    </citation>
    <scope>NUCLEOTIDE SEQUENCE [LARGE SCALE GENOMIC DNA]</scope>
    <source>
        <strain evidence="2">RMSCC 3703</strain>
    </source>
</reference>
<name>A0A0J8QPC8_COCIT</name>
<protein>
    <submittedName>
        <fullName evidence="1">Uncharacterized protein</fullName>
    </submittedName>
</protein>
<gene>
    <name evidence="1" type="ORF">CISG_03409</name>
</gene>
<evidence type="ECO:0000313" key="1">
    <source>
        <dbReference type="EMBL" id="KMU73148.1"/>
    </source>
</evidence>
<organism evidence="1 2">
    <name type="scientific">Coccidioides immitis RMSCC 3703</name>
    <dbReference type="NCBI Taxonomy" id="454286"/>
    <lineage>
        <taxon>Eukaryota</taxon>
        <taxon>Fungi</taxon>
        <taxon>Dikarya</taxon>
        <taxon>Ascomycota</taxon>
        <taxon>Pezizomycotina</taxon>
        <taxon>Eurotiomycetes</taxon>
        <taxon>Eurotiomycetidae</taxon>
        <taxon>Onygenales</taxon>
        <taxon>Onygenaceae</taxon>
        <taxon>Coccidioides</taxon>
    </lineage>
</organism>
<accession>A0A0J8QPC8</accession>
<dbReference type="Proteomes" id="UP000054559">
    <property type="component" value="Unassembled WGS sequence"/>
</dbReference>
<dbReference type="EMBL" id="DS268129">
    <property type="protein sequence ID" value="KMU73148.1"/>
    <property type="molecule type" value="Genomic_DNA"/>
</dbReference>
<proteinExistence type="predicted"/>
<dbReference type="AlphaFoldDB" id="A0A0J8QPC8"/>
<sequence length="131" mass="14630">MAAAEGSSSMTSLGEQNLDIYQGRSSFLEIDFHRTAFLQEHCFDMRRIRSLTQHTQRRLHVDIAAQMGLQPPKPRLSSAKRQQYTSLFSVSLEPCWPACLAIAASNLNVRPLATIKTFWSATADPRPVVPG</sequence>
<evidence type="ECO:0000313" key="2">
    <source>
        <dbReference type="Proteomes" id="UP000054559"/>
    </source>
</evidence>